<feature type="signal peptide" evidence="1">
    <location>
        <begin position="1"/>
        <end position="21"/>
    </location>
</feature>
<organism evidence="2 3">
    <name type="scientific">Discostella pseudostelligera</name>
    <dbReference type="NCBI Taxonomy" id="259834"/>
    <lineage>
        <taxon>Eukaryota</taxon>
        <taxon>Sar</taxon>
        <taxon>Stramenopiles</taxon>
        <taxon>Ochrophyta</taxon>
        <taxon>Bacillariophyta</taxon>
        <taxon>Coscinodiscophyceae</taxon>
        <taxon>Thalassiosirophycidae</taxon>
        <taxon>Stephanodiscales</taxon>
        <taxon>Stephanodiscaceae</taxon>
        <taxon>Discostella</taxon>
    </lineage>
</organism>
<comment type="caution">
    <text evidence="2">The sequence shown here is derived from an EMBL/GenBank/DDBJ whole genome shotgun (WGS) entry which is preliminary data.</text>
</comment>
<feature type="chain" id="PRO_5044783776" evidence="1">
    <location>
        <begin position="22"/>
        <end position="152"/>
    </location>
</feature>
<evidence type="ECO:0000256" key="1">
    <source>
        <dbReference type="SAM" id="SignalP"/>
    </source>
</evidence>
<dbReference type="Proteomes" id="UP001530293">
    <property type="component" value="Unassembled WGS sequence"/>
</dbReference>
<evidence type="ECO:0000313" key="2">
    <source>
        <dbReference type="EMBL" id="KAL3769456.1"/>
    </source>
</evidence>
<keyword evidence="3" id="KW-1185">Reference proteome</keyword>
<evidence type="ECO:0000313" key="3">
    <source>
        <dbReference type="Proteomes" id="UP001530293"/>
    </source>
</evidence>
<dbReference type="AlphaFoldDB" id="A0ABD3N002"/>
<gene>
    <name evidence="2" type="ORF">ACHAWU_008865</name>
</gene>
<proteinExistence type="predicted"/>
<reference evidence="2 3" key="1">
    <citation type="submission" date="2024-10" db="EMBL/GenBank/DDBJ databases">
        <title>Updated reference genomes for cyclostephanoid diatoms.</title>
        <authorList>
            <person name="Roberts W.R."/>
            <person name="Alverson A.J."/>
        </authorList>
    </citation>
    <scope>NUCLEOTIDE SEQUENCE [LARGE SCALE GENOMIC DNA]</scope>
    <source>
        <strain evidence="2 3">AJA232-27</strain>
    </source>
</reference>
<keyword evidence="1" id="KW-0732">Signal</keyword>
<sequence>MPVTKLLSSTMLLANCLLAESRLLIQWEGTGTPTPCLTAEECRDQFLSMNTGGYFYIIDRPYKGCMMKNGNGYFASGGTVEQMSTTYLPGVQERIWCGETSEDLEGSMSFGFDESMSLSPNEFNFDIASSMSMSMSMPVGDVFPEPAERVSL</sequence>
<accession>A0ABD3N002</accession>
<dbReference type="EMBL" id="JALLBG020000055">
    <property type="protein sequence ID" value="KAL3769456.1"/>
    <property type="molecule type" value="Genomic_DNA"/>
</dbReference>
<protein>
    <submittedName>
        <fullName evidence="2">Uncharacterized protein</fullName>
    </submittedName>
</protein>
<name>A0ABD3N002_9STRA</name>